<feature type="domain" description="FAD dependent oxidoreductase" evidence="1">
    <location>
        <begin position="6"/>
        <end position="345"/>
    </location>
</feature>
<keyword evidence="3" id="KW-1185">Reference proteome</keyword>
<reference evidence="2 3" key="1">
    <citation type="submission" date="2019-02" db="EMBL/GenBank/DDBJ databases">
        <title>Deep-cultivation of Planctomycetes and their phenomic and genomic characterization uncovers novel biology.</title>
        <authorList>
            <person name="Wiegand S."/>
            <person name="Jogler M."/>
            <person name="Boedeker C."/>
            <person name="Pinto D."/>
            <person name="Vollmers J."/>
            <person name="Rivas-Marin E."/>
            <person name="Kohn T."/>
            <person name="Peeters S.H."/>
            <person name="Heuer A."/>
            <person name="Rast P."/>
            <person name="Oberbeckmann S."/>
            <person name="Bunk B."/>
            <person name="Jeske O."/>
            <person name="Meyerdierks A."/>
            <person name="Storesund J.E."/>
            <person name="Kallscheuer N."/>
            <person name="Luecker S."/>
            <person name="Lage O.M."/>
            <person name="Pohl T."/>
            <person name="Merkel B.J."/>
            <person name="Hornburger P."/>
            <person name="Mueller R.-W."/>
            <person name="Bruemmer F."/>
            <person name="Labrenz M."/>
            <person name="Spormann A.M."/>
            <person name="Op den Camp H."/>
            <person name="Overmann J."/>
            <person name="Amann R."/>
            <person name="Jetten M.S.M."/>
            <person name="Mascher T."/>
            <person name="Medema M.H."/>
            <person name="Devos D.P."/>
            <person name="Kaster A.-K."/>
            <person name="Ovreas L."/>
            <person name="Rohde M."/>
            <person name="Galperin M.Y."/>
            <person name="Jogler C."/>
        </authorList>
    </citation>
    <scope>NUCLEOTIDE SEQUENCE [LARGE SCALE GENOMIC DNA]</scope>
    <source>
        <strain evidence="2 3">ETA_A1</strain>
    </source>
</reference>
<evidence type="ECO:0000313" key="3">
    <source>
        <dbReference type="Proteomes" id="UP000319576"/>
    </source>
</evidence>
<dbReference type="SUPFAM" id="SSF51905">
    <property type="entry name" value="FAD/NAD(P)-binding domain"/>
    <property type="match status" value="1"/>
</dbReference>
<name>A0A517XRM5_9BACT</name>
<sequence>MERWNAVVVGGGFYGLYLAEQLAARFRRVLLCEAGPALMARASYANQARVHNGYHYPRSVLTAVRSRVNFPRFVAEFAPAVDATFEKLYAVARRGSKVTAGQFAEAMRRIGAPVEPADVGVTRLFDRDLVEDVFRVREYAFDAARLRDVMAERVRRAGVTVRLNTPVEKVTPLPGAALRVRAAGADVAAGLVVTCSYAQTNAAAAASGLPVIPLKHELAEMALVEVPAALKGLGVTVMDGPFFSCMPFPPRGLHTLSHVRYTPHGHWYDPAPTAAYAVAAAAERRTAFPHMVRDAARYLPALARCEYRDSLWEVKTVLPRSEADDSRPILFRPDHGVPNYHVVMGGKIDNVYDVTDELNKRLDAPPTTLREAA</sequence>
<dbReference type="Proteomes" id="UP000319576">
    <property type="component" value="Chromosome"/>
</dbReference>
<protein>
    <recommendedName>
        <fullName evidence="1">FAD dependent oxidoreductase domain-containing protein</fullName>
    </recommendedName>
</protein>
<organism evidence="2 3">
    <name type="scientific">Urbifossiella limnaea</name>
    <dbReference type="NCBI Taxonomy" id="2528023"/>
    <lineage>
        <taxon>Bacteria</taxon>
        <taxon>Pseudomonadati</taxon>
        <taxon>Planctomycetota</taxon>
        <taxon>Planctomycetia</taxon>
        <taxon>Gemmatales</taxon>
        <taxon>Gemmataceae</taxon>
        <taxon>Urbifossiella</taxon>
    </lineage>
</organism>
<dbReference type="Gene3D" id="3.30.9.10">
    <property type="entry name" value="D-Amino Acid Oxidase, subunit A, domain 2"/>
    <property type="match status" value="1"/>
</dbReference>
<dbReference type="InterPro" id="IPR036188">
    <property type="entry name" value="FAD/NAD-bd_sf"/>
</dbReference>
<dbReference type="KEGG" id="uli:ETAA1_21010"/>
<dbReference type="OrthoDB" id="9801699at2"/>
<proteinExistence type="predicted"/>
<gene>
    <name evidence="2" type="ORF">ETAA1_21010</name>
</gene>
<dbReference type="Gene3D" id="3.50.50.60">
    <property type="entry name" value="FAD/NAD(P)-binding domain"/>
    <property type="match status" value="1"/>
</dbReference>
<evidence type="ECO:0000313" key="2">
    <source>
        <dbReference type="EMBL" id="QDU20157.1"/>
    </source>
</evidence>
<dbReference type="EMBL" id="CP036273">
    <property type="protein sequence ID" value="QDU20157.1"/>
    <property type="molecule type" value="Genomic_DNA"/>
</dbReference>
<evidence type="ECO:0000259" key="1">
    <source>
        <dbReference type="Pfam" id="PF01266"/>
    </source>
</evidence>
<accession>A0A517XRM5</accession>
<dbReference type="AlphaFoldDB" id="A0A517XRM5"/>
<dbReference type="RefSeq" id="WP_145237239.1">
    <property type="nucleotide sequence ID" value="NZ_CP036273.1"/>
</dbReference>
<dbReference type="Pfam" id="PF01266">
    <property type="entry name" value="DAO"/>
    <property type="match status" value="1"/>
</dbReference>
<dbReference type="InterPro" id="IPR006076">
    <property type="entry name" value="FAD-dep_OxRdtase"/>
</dbReference>